<keyword evidence="1" id="KW-0805">Transcription regulation</keyword>
<dbReference type="Pfam" id="PF00440">
    <property type="entry name" value="TetR_N"/>
    <property type="match status" value="1"/>
</dbReference>
<evidence type="ECO:0000256" key="2">
    <source>
        <dbReference type="ARBA" id="ARBA00023125"/>
    </source>
</evidence>
<dbReference type="InterPro" id="IPR001647">
    <property type="entry name" value="HTH_TetR"/>
</dbReference>
<dbReference type="InterPro" id="IPR036271">
    <property type="entry name" value="Tet_transcr_reg_TetR-rel_C_sf"/>
</dbReference>
<dbReference type="PANTHER" id="PTHR47506:SF1">
    <property type="entry name" value="HTH-TYPE TRANSCRIPTIONAL REGULATOR YJDC"/>
    <property type="match status" value="1"/>
</dbReference>
<protein>
    <submittedName>
        <fullName evidence="6">TetR/AcrR family transcriptional regulator</fullName>
    </submittedName>
</protein>
<dbReference type="InterPro" id="IPR011075">
    <property type="entry name" value="TetR_C"/>
</dbReference>
<organism evidence="6 7">
    <name type="scientific">Phototrophicus methaneseepsis</name>
    <dbReference type="NCBI Taxonomy" id="2710758"/>
    <lineage>
        <taxon>Bacteria</taxon>
        <taxon>Bacillati</taxon>
        <taxon>Chloroflexota</taxon>
        <taxon>Candidatus Thermofontia</taxon>
        <taxon>Phototrophicales</taxon>
        <taxon>Phototrophicaceae</taxon>
        <taxon>Phototrophicus</taxon>
    </lineage>
</organism>
<evidence type="ECO:0000256" key="1">
    <source>
        <dbReference type="ARBA" id="ARBA00023015"/>
    </source>
</evidence>
<accession>A0A7S8IFY3</accession>
<dbReference type="Gene3D" id="1.10.357.10">
    <property type="entry name" value="Tetracycline Repressor, domain 2"/>
    <property type="match status" value="1"/>
</dbReference>
<gene>
    <name evidence="6" type="ORF">G4Y79_12500</name>
</gene>
<keyword evidence="7" id="KW-1185">Reference proteome</keyword>
<dbReference type="Pfam" id="PF16925">
    <property type="entry name" value="TetR_C_13"/>
    <property type="match status" value="1"/>
</dbReference>
<evidence type="ECO:0000256" key="3">
    <source>
        <dbReference type="ARBA" id="ARBA00023163"/>
    </source>
</evidence>
<evidence type="ECO:0000256" key="4">
    <source>
        <dbReference type="PROSITE-ProRule" id="PRU00335"/>
    </source>
</evidence>
<reference evidence="6 7" key="1">
    <citation type="submission" date="2020-02" db="EMBL/GenBank/DDBJ databases">
        <authorList>
            <person name="Zheng R.K."/>
            <person name="Sun C.M."/>
        </authorList>
    </citation>
    <scope>NUCLEOTIDE SEQUENCE [LARGE SCALE GENOMIC DNA]</scope>
    <source>
        <strain evidence="7">rifampicinis</strain>
    </source>
</reference>
<keyword evidence="3" id="KW-0804">Transcription</keyword>
<dbReference type="Gene3D" id="1.10.10.60">
    <property type="entry name" value="Homeodomain-like"/>
    <property type="match status" value="1"/>
</dbReference>
<dbReference type="EMBL" id="CP062983">
    <property type="protein sequence ID" value="QPC85200.1"/>
    <property type="molecule type" value="Genomic_DNA"/>
</dbReference>
<dbReference type="KEGG" id="pmet:G4Y79_12500"/>
<feature type="DNA-binding region" description="H-T-H motif" evidence="4">
    <location>
        <begin position="29"/>
        <end position="48"/>
    </location>
</feature>
<dbReference type="AlphaFoldDB" id="A0A7S8IFY3"/>
<dbReference type="PRINTS" id="PR00455">
    <property type="entry name" value="HTHTETR"/>
</dbReference>
<dbReference type="Proteomes" id="UP000594468">
    <property type="component" value="Chromosome"/>
</dbReference>
<dbReference type="InterPro" id="IPR009057">
    <property type="entry name" value="Homeodomain-like_sf"/>
</dbReference>
<evidence type="ECO:0000313" key="7">
    <source>
        <dbReference type="Proteomes" id="UP000594468"/>
    </source>
</evidence>
<evidence type="ECO:0000313" key="6">
    <source>
        <dbReference type="EMBL" id="QPC85200.1"/>
    </source>
</evidence>
<dbReference type="PROSITE" id="PS50977">
    <property type="entry name" value="HTH_TETR_2"/>
    <property type="match status" value="1"/>
</dbReference>
<dbReference type="PANTHER" id="PTHR47506">
    <property type="entry name" value="TRANSCRIPTIONAL REGULATORY PROTEIN"/>
    <property type="match status" value="1"/>
</dbReference>
<feature type="domain" description="HTH tetR-type" evidence="5">
    <location>
        <begin position="6"/>
        <end position="66"/>
    </location>
</feature>
<dbReference type="SUPFAM" id="SSF48498">
    <property type="entry name" value="Tetracyclin repressor-like, C-terminal domain"/>
    <property type="match status" value="1"/>
</dbReference>
<proteinExistence type="predicted"/>
<keyword evidence="2 4" id="KW-0238">DNA-binding</keyword>
<dbReference type="GO" id="GO:0003677">
    <property type="term" value="F:DNA binding"/>
    <property type="evidence" value="ECO:0007669"/>
    <property type="project" value="UniProtKB-UniRule"/>
</dbReference>
<sequence length="193" mass="21458">MARKREFDKDAVLEKAMLVFWEQGYEGTSIRTLKEAMGISSSSLYETFGDKRSIFLAALARFCKLEHDQAAQMAQEVTSATQFIETLFASAETVLPTRSTYGSMAFNTMVEFGMRDKDVTELLFAHYLDIAGIISDILAKGQKAGTITAQEDPTDLAYLILSSIQGFITINGMKPDFADIHAFKQVVIRLLNS</sequence>
<dbReference type="SUPFAM" id="SSF46689">
    <property type="entry name" value="Homeodomain-like"/>
    <property type="match status" value="1"/>
</dbReference>
<name>A0A7S8IFY3_9CHLR</name>
<evidence type="ECO:0000259" key="5">
    <source>
        <dbReference type="PROSITE" id="PS50977"/>
    </source>
</evidence>